<dbReference type="PANTHER" id="PTHR43580">
    <property type="entry name" value="OXIDOREDUCTASE GLYR1-RELATED"/>
    <property type="match status" value="1"/>
</dbReference>
<evidence type="ECO:0000259" key="4">
    <source>
        <dbReference type="Pfam" id="PF14833"/>
    </source>
</evidence>
<feature type="domain" description="6-phosphogluconate dehydrogenase NADP-binding" evidence="3">
    <location>
        <begin position="9"/>
        <end position="168"/>
    </location>
</feature>
<dbReference type="Gene3D" id="3.40.50.720">
    <property type="entry name" value="NAD(P)-binding Rossmann-like Domain"/>
    <property type="match status" value="1"/>
</dbReference>
<feature type="domain" description="3-hydroxyisobutyrate dehydrogenase-like NAD-binding" evidence="4">
    <location>
        <begin position="176"/>
        <end position="289"/>
    </location>
</feature>
<name>A0ABW9EQA1_9BURK</name>
<protein>
    <submittedName>
        <fullName evidence="5">NAD(P)-dependent oxidoreductase</fullName>
    </submittedName>
</protein>
<dbReference type="InterPro" id="IPR051265">
    <property type="entry name" value="HIBADH-related_NP60_sf"/>
</dbReference>
<dbReference type="InterPro" id="IPR036291">
    <property type="entry name" value="NAD(P)-bd_dom_sf"/>
</dbReference>
<keyword evidence="1" id="KW-0560">Oxidoreductase</keyword>
<dbReference type="SUPFAM" id="SSF48179">
    <property type="entry name" value="6-phosphogluconate dehydrogenase C-terminal domain-like"/>
    <property type="match status" value="1"/>
</dbReference>
<dbReference type="Gene3D" id="1.10.1040.10">
    <property type="entry name" value="N-(1-d-carboxylethyl)-l-norvaline Dehydrogenase, domain 2"/>
    <property type="match status" value="1"/>
</dbReference>
<dbReference type="InterPro" id="IPR013328">
    <property type="entry name" value="6PGD_dom2"/>
</dbReference>
<comment type="caution">
    <text evidence="5">The sequence shown here is derived from an EMBL/GenBank/DDBJ whole genome shotgun (WGS) entry which is preliminary data.</text>
</comment>
<dbReference type="Pfam" id="PF14833">
    <property type="entry name" value="NAD_binding_11"/>
    <property type="match status" value="1"/>
</dbReference>
<keyword evidence="2" id="KW-0520">NAD</keyword>
<sequence length="298" mass="31409">MSDAKRAVRVGIIGIGNMGMPMSTNLLKAGYTVTAFDRTQDRLEALVSRGARRAGSIAEVVGESDVVFTSLPNDAVFRQVALGAEGVVNSANSNIVYMDTSTVSPAVSAEVAVAAAQRGLRYLRTTVSGNGVVATAAALVVMASGPRDAFDEVLPLIRCIGRCEFYLGEGEEARLMMLAVNLMISVSSGMIGEALTLGRKSGLDWSQMLDVLASSSVASPMVLYKVPPLKERDFSPTMSAILQTKDVDLILDCAAASHVPLYLTSAVRSLFHQLISTGGGEDDYIALVKQVETISGVV</sequence>
<organism evidence="5 6">
    <name type="scientific">Paraburkholderia strydomiana</name>
    <dbReference type="NCBI Taxonomy" id="1245417"/>
    <lineage>
        <taxon>Bacteria</taxon>
        <taxon>Pseudomonadati</taxon>
        <taxon>Pseudomonadota</taxon>
        <taxon>Betaproteobacteria</taxon>
        <taxon>Burkholderiales</taxon>
        <taxon>Burkholderiaceae</taxon>
        <taxon>Paraburkholderia</taxon>
    </lineage>
</organism>
<dbReference type="PANTHER" id="PTHR43580:SF2">
    <property type="entry name" value="CYTOKINE-LIKE NUCLEAR FACTOR N-PAC"/>
    <property type="match status" value="1"/>
</dbReference>
<evidence type="ECO:0000256" key="2">
    <source>
        <dbReference type="ARBA" id="ARBA00023027"/>
    </source>
</evidence>
<keyword evidence="6" id="KW-1185">Reference proteome</keyword>
<evidence type="ECO:0000313" key="5">
    <source>
        <dbReference type="EMBL" id="MFM0721296.1"/>
    </source>
</evidence>
<evidence type="ECO:0000313" key="6">
    <source>
        <dbReference type="Proteomes" id="UP001629392"/>
    </source>
</evidence>
<dbReference type="InterPro" id="IPR006115">
    <property type="entry name" value="6PGDH_NADP-bd"/>
</dbReference>
<dbReference type="InterPro" id="IPR015815">
    <property type="entry name" value="HIBADH-related"/>
</dbReference>
<dbReference type="Pfam" id="PF03446">
    <property type="entry name" value="NAD_binding_2"/>
    <property type="match status" value="1"/>
</dbReference>
<gene>
    <name evidence="5" type="ORF">PQQ73_33870</name>
</gene>
<reference evidence="5 6" key="1">
    <citation type="journal article" date="2024" name="Chem. Sci.">
        <title>Discovery of megapolipeptins by genome mining of a Burkholderiales bacteria collection.</title>
        <authorList>
            <person name="Paulo B.S."/>
            <person name="Recchia M.J.J."/>
            <person name="Lee S."/>
            <person name="Fergusson C.H."/>
            <person name="Romanowski S.B."/>
            <person name="Hernandez A."/>
            <person name="Krull N."/>
            <person name="Liu D.Y."/>
            <person name="Cavanagh H."/>
            <person name="Bos A."/>
            <person name="Gray C.A."/>
            <person name="Murphy B.T."/>
            <person name="Linington R.G."/>
            <person name="Eustaquio A.S."/>
        </authorList>
    </citation>
    <scope>NUCLEOTIDE SEQUENCE [LARGE SCALE GENOMIC DNA]</scope>
    <source>
        <strain evidence="5 6">RL17-350-BIC-E</strain>
    </source>
</reference>
<dbReference type="InterPro" id="IPR008927">
    <property type="entry name" value="6-PGluconate_DH-like_C_sf"/>
</dbReference>
<dbReference type="Proteomes" id="UP001629392">
    <property type="component" value="Unassembled WGS sequence"/>
</dbReference>
<accession>A0ABW9EQA1</accession>
<dbReference type="EMBL" id="JAQQCL010000042">
    <property type="protein sequence ID" value="MFM0721296.1"/>
    <property type="molecule type" value="Genomic_DNA"/>
</dbReference>
<evidence type="ECO:0000256" key="1">
    <source>
        <dbReference type="ARBA" id="ARBA00023002"/>
    </source>
</evidence>
<evidence type="ECO:0000259" key="3">
    <source>
        <dbReference type="Pfam" id="PF03446"/>
    </source>
</evidence>
<dbReference type="RefSeq" id="WP_408157346.1">
    <property type="nucleotide sequence ID" value="NZ_JAQQCL010000042.1"/>
</dbReference>
<dbReference type="InterPro" id="IPR029154">
    <property type="entry name" value="HIBADH-like_NADP-bd"/>
</dbReference>
<proteinExistence type="predicted"/>
<dbReference type="SUPFAM" id="SSF51735">
    <property type="entry name" value="NAD(P)-binding Rossmann-fold domains"/>
    <property type="match status" value="1"/>
</dbReference>
<dbReference type="PIRSF" id="PIRSF000103">
    <property type="entry name" value="HIBADH"/>
    <property type="match status" value="1"/>
</dbReference>